<evidence type="ECO:0000256" key="1">
    <source>
        <dbReference type="SAM" id="SignalP"/>
    </source>
</evidence>
<gene>
    <name evidence="2" type="ORF">EJB05_40054</name>
</gene>
<dbReference type="OrthoDB" id="427186at2759"/>
<organism evidence="2 3">
    <name type="scientific">Eragrostis curvula</name>
    <name type="common">weeping love grass</name>
    <dbReference type="NCBI Taxonomy" id="38414"/>
    <lineage>
        <taxon>Eukaryota</taxon>
        <taxon>Viridiplantae</taxon>
        <taxon>Streptophyta</taxon>
        <taxon>Embryophyta</taxon>
        <taxon>Tracheophyta</taxon>
        <taxon>Spermatophyta</taxon>
        <taxon>Magnoliopsida</taxon>
        <taxon>Liliopsida</taxon>
        <taxon>Poales</taxon>
        <taxon>Poaceae</taxon>
        <taxon>PACMAD clade</taxon>
        <taxon>Chloridoideae</taxon>
        <taxon>Eragrostideae</taxon>
        <taxon>Eragrostidinae</taxon>
        <taxon>Eragrostis</taxon>
    </lineage>
</organism>
<reference evidence="2 3" key="1">
    <citation type="journal article" date="2019" name="Sci. Rep.">
        <title>A high-quality genome of Eragrostis curvula grass provides insights into Poaceae evolution and supports new strategies to enhance forage quality.</title>
        <authorList>
            <person name="Carballo J."/>
            <person name="Santos B.A.C.M."/>
            <person name="Zappacosta D."/>
            <person name="Garbus I."/>
            <person name="Selva J.P."/>
            <person name="Gallo C.A."/>
            <person name="Diaz A."/>
            <person name="Albertini E."/>
            <person name="Caccamo M."/>
            <person name="Echenique V."/>
        </authorList>
    </citation>
    <scope>NUCLEOTIDE SEQUENCE [LARGE SCALE GENOMIC DNA]</scope>
    <source>
        <strain evidence="3">cv. Victoria</strain>
        <tissue evidence="2">Leaf</tissue>
    </source>
</reference>
<evidence type="ECO:0008006" key="4">
    <source>
        <dbReference type="Google" id="ProtNLM"/>
    </source>
</evidence>
<proteinExistence type="predicted"/>
<feature type="chain" id="PRO_5023895815" description="Secreted protein" evidence="1">
    <location>
        <begin position="23"/>
        <end position="64"/>
    </location>
</feature>
<feature type="signal peptide" evidence="1">
    <location>
        <begin position="1"/>
        <end position="22"/>
    </location>
</feature>
<keyword evidence="1" id="KW-0732">Signal</keyword>
<sequence length="64" mass="7015">MSWMTSALVVVSFVSRPRLITGKACDDGDDTRGTCGWLAIFADVHAKSGTYRLYDSESAAKENR</sequence>
<comment type="caution">
    <text evidence="2">The sequence shown here is derived from an EMBL/GenBank/DDBJ whole genome shotgun (WGS) entry which is preliminary data.</text>
</comment>
<dbReference type="Proteomes" id="UP000324897">
    <property type="component" value="Unassembled WGS sequence"/>
</dbReference>
<evidence type="ECO:0000313" key="3">
    <source>
        <dbReference type="Proteomes" id="UP000324897"/>
    </source>
</evidence>
<protein>
    <recommendedName>
        <fullName evidence="4">Secreted protein</fullName>
    </recommendedName>
</protein>
<dbReference type="Gramene" id="TVU16486">
    <property type="protein sequence ID" value="TVU16486"/>
    <property type="gene ID" value="EJB05_40054"/>
</dbReference>
<name>A0A5J9TYR7_9POAL</name>
<keyword evidence="3" id="KW-1185">Reference proteome</keyword>
<dbReference type="EMBL" id="RWGY01000031">
    <property type="protein sequence ID" value="TVU16486.1"/>
    <property type="molecule type" value="Genomic_DNA"/>
</dbReference>
<evidence type="ECO:0000313" key="2">
    <source>
        <dbReference type="EMBL" id="TVU16486.1"/>
    </source>
</evidence>
<dbReference type="AlphaFoldDB" id="A0A5J9TYR7"/>
<accession>A0A5J9TYR7</accession>